<keyword evidence="6" id="KW-0406">Ion transport</keyword>
<evidence type="ECO:0000256" key="5">
    <source>
        <dbReference type="ARBA" id="ARBA00022989"/>
    </source>
</evidence>
<dbReference type="HOGENOM" id="CLU_024407_1_0_1"/>
<feature type="transmembrane region" description="Helical" evidence="9">
    <location>
        <begin position="346"/>
        <end position="365"/>
    </location>
</feature>
<dbReference type="RefSeq" id="XP_009266186.1">
    <property type="nucleotide sequence ID" value="XM_009267911.1"/>
</dbReference>
<keyword evidence="12" id="KW-1185">Reference proteome</keyword>
<dbReference type="Gene3D" id="1.20.1530.20">
    <property type="match status" value="2"/>
</dbReference>
<dbReference type="GeneID" id="20374999"/>
<organism evidence="11 12">
    <name type="scientific">Wallemia ichthyophaga (strain EXF-994 / CBS 113033)</name>
    <dbReference type="NCBI Taxonomy" id="1299270"/>
    <lineage>
        <taxon>Eukaryota</taxon>
        <taxon>Fungi</taxon>
        <taxon>Dikarya</taxon>
        <taxon>Basidiomycota</taxon>
        <taxon>Wallemiomycotina</taxon>
        <taxon>Wallemiomycetes</taxon>
        <taxon>Wallemiales</taxon>
        <taxon>Wallemiaceae</taxon>
        <taxon>Wallemia</taxon>
    </lineage>
</organism>
<keyword evidence="4 9" id="KW-0812">Transmembrane</keyword>
<dbReference type="PANTHER" id="PTHR43562">
    <property type="entry name" value="NAPA-TYPE SODIUM/HYDROGEN ANTIPORTER"/>
    <property type="match status" value="1"/>
</dbReference>
<dbReference type="OMA" id="IPFLELW"/>
<dbReference type="GO" id="GO:0016020">
    <property type="term" value="C:membrane"/>
    <property type="evidence" value="ECO:0007669"/>
    <property type="project" value="UniProtKB-SubCell"/>
</dbReference>
<keyword evidence="3" id="KW-0050">Antiport</keyword>
<dbReference type="GO" id="GO:0015297">
    <property type="term" value="F:antiporter activity"/>
    <property type="evidence" value="ECO:0007669"/>
    <property type="project" value="UniProtKB-KW"/>
</dbReference>
<dbReference type="Pfam" id="PF00999">
    <property type="entry name" value="Na_H_Exchanger"/>
    <property type="match status" value="2"/>
</dbReference>
<dbReference type="eggNOG" id="ENOG502QWRB">
    <property type="taxonomic scope" value="Eukaryota"/>
</dbReference>
<feature type="compositionally biased region" description="Basic and acidic residues" evidence="8">
    <location>
        <begin position="537"/>
        <end position="553"/>
    </location>
</feature>
<evidence type="ECO:0000256" key="7">
    <source>
        <dbReference type="ARBA" id="ARBA00023136"/>
    </source>
</evidence>
<evidence type="ECO:0000256" key="2">
    <source>
        <dbReference type="ARBA" id="ARBA00022448"/>
    </source>
</evidence>
<feature type="region of interest" description="Disordered" evidence="8">
    <location>
        <begin position="506"/>
        <end position="553"/>
    </location>
</feature>
<feature type="transmembrane region" description="Helical" evidence="9">
    <location>
        <begin position="277"/>
        <end position="295"/>
    </location>
</feature>
<dbReference type="InterPro" id="IPR006153">
    <property type="entry name" value="Cation/H_exchanger_TM"/>
</dbReference>
<protein>
    <recommendedName>
        <fullName evidence="10">Cation/H+ exchanger transmembrane domain-containing protein</fullName>
    </recommendedName>
</protein>
<dbReference type="KEGG" id="wic:J056_002047"/>
<keyword evidence="5 9" id="KW-1133">Transmembrane helix</keyword>
<feature type="domain" description="Cation/H+ exchanger transmembrane" evidence="10">
    <location>
        <begin position="32"/>
        <end position="271"/>
    </location>
</feature>
<evidence type="ECO:0000259" key="10">
    <source>
        <dbReference type="Pfam" id="PF00999"/>
    </source>
</evidence>
<dbReference type="InterPro" id="IPR038770">
    <property type="entry name" value="Na+/solute_symporter_sf"/>
</dbReference>
<feature type="transmembrane region" description="Helical" evidence="9">
    <location>
        <begin position="227"/>
        <end position="246"/>
    </location>
</feature>
<feature type="compositionally biased region" description="Low complexity" evidence="8">
    <location>
        <begin position="506"/>
        <end position="532"/>
    </location>
</feature>
<feature type="transmembrane region" description="Helical" evidence="9">
    <location>
        <begin position="6"/>
        <end position="24"/>
    </location>
</feature>
<reference evidence="12" key="1">
    <citation type="journal article" date="2013" name="BMC Genomics">
        <title>Genome and transcriptome sequencing of the halophilic fungus Wallemia ichthyophaga: haloadaptations present and absent.</title>
        <authorList>
            <person name="Zajc J."/>
            <person name="Liu Y."/>
            <person name="Dai W."/>
            <person name="Yang Z."/>
            <person name="Hu J."/>
            <person name="Gostincar C."/>
            <person name="Gunde-Cimerman N."/>
        </authorList>
    </citation>
    <scope>NUCLEOTIDE SEQUENCE [LARGE SCALE GENOMIC DNA]</scope>
    <source>
        <strain evidence="12">EXF-994 / CBS 113033</strain>
    </source>
</reference>
<sequence>MVQTGPLLVLLGFYFCLQLARIIADLVLSAGLLGEIAVGIIFGGPLAGILPESWEETWLTVGYLGLILIVLSGGLDFDAQVFVRAIPIAFVAAFWGVLLPIAFSFAILWKAFGYPIIHAFTAGCALSSTSLGTTFFVLQSQTKKGINVQATRVGTLLTAVALSDDVIALVLLTVIQSLGSGSNSTLGWIVGKPIVASVALSIVSPIVVYAFRPVYRRWIERPLTHYGGYRGGVTVGFLVLAAYLAISYYIHTTMLLGAFLAGMTLAVWPSNRDDTDTTMLLGAFLAGMTLVVWPSNRDDVLNYKHIFEEIFEPLLKRYFASIFFASIGYCIPFLDLFTAKRFWQGLVYSVFMLIGKLLVGIWIPIRDCVSKETVVVGDEENKKRKTKWGLGKPNKDSWVAGLLLGSAMLARGEIGVLILQVSLTTSQANASSPNAITVMDTETYLIGIWAVAWNTIIGPVIFGQLVKFMGKGVIDSHWGSTLRIRLEQEEKNANMDADLSAGGSVGASVGAGANDDSNANANASANQSENANVQDLHNQDNPENENKTGDSNV</sequence>
<feature type="transmembrane region" description="Helical" evidence="9">
    <location>
        <begin position="31"/>
        <end position="51"/>
    </location>
</feature>
<evidence type="ECO:0000256" key="3">
    <source>
        <dbReference type="ARBA" id="ARBA00022449"/>
    </source>
</evidence>
<proteinExistence type="predicted"/>
<name>R9AP11_WALI9</name>
<dbReference type="AlphaFoldDB" id="R9AP11"/>
<evidence type="ECO:0000313" key="12">
    <source>
        <dbReference type="Proteomes" id="UP000014064"/>
    </source>
</evidence>
<feature type="domain" description="Cation/H+ exchanger transmembrane" evidence="10">
    <location>
        <begin position="279"/>
        <end position="466"/>
    </location>
</feature>
<gene>
    <name evidence="11" type="ORF">J056_002047</name>
</gene>
<evidence type="ECO:0000256" key="1">
    <source>
        <dbReference type="ARBA" id="ARBA00004141"/>
    </source>
</evidence>
<feature type="transmembrane region" description="Helical" evidence="9">
    <location>
        <begin position="315"/>
        <end position="334"/>
    </location>
</feature>
<evidence type="ECO:0000256" key="9">
    <source>
        <dbReference type="SAM" id="Phobius"/>
    </source>
</evidence>
<keyword evidence="7 9" id="KW-0472">Membrane</keyword>
<feature type="transmembrane region" description="Helical" evidence="9">
    <location>
        <begin position="115"/>
        <end position="138"/>
    </location>
</feature>
<dbReference type="OrthoDB" id="1288932at2759"/>
<comment type="subcellular location">
    <subcellularLocation>
        <location evidence="1">Membrane</location>
        <topology evidence="1">Multi-pass membrane protein</topology>
    </subcellularLocation>
</comment>
<keyword evidence="2" id="KW-0813">Transport</keyword>
<evidence type="ECO:0000256" key="8">
    <source>
        <dbReference type="SAM" id="MobiDB-lite"/>
    </source>
</evidence>
<feature type="transmembrane region" description="Helical" evidence="9">
    <location>
        <begin position="57"/>
        <end position="75"/>
    </location>
</feature>
<evidence type="ECO:0000313" key="11">
    <source>
        <dbReference type="EMBL" id="EOR03969.1"/>
    </source>
</evidence>
<dbReference type="EMBL" id="KE007225">
    <property type="protein sequence ID" value="EOR03969.1"/>
    <property type="molecule type" value="Genomic_DNA"/>
</dbReference>
<feature type="transmembrane region" description="Helical" evidence="9">
    <location>
        <begin position="87"/>
        <end position="109"/>
    </location>
</feature>
<dbReference type="GO" id="GO:1902600">
    <property type="term" value="P:proton transmembrane transport"/>
    <property type="evidence" value="ECO:0007669"/>
    <property type="project" value="InterPro"/>
</dbReference>
<evidence type="ECO:0000256" key="6">
    <source>
        <dbReference type="ARBA" id="ARBA00023065"/>
    </source>
</evidence>
<feature type="transmembrane region" description="Helical" evidence="9">
    <location>
        <begin position="194"/>
        <end position="215"/>
    </location>
</feature>
<dbReference type="Proteomes" id="UP000014064">
    <property type="component" value="Unassembled WGS sequence"/>
</dbReference>
<accession>R9AP11</accession>
<evidence type="ECO:0000256" key="4">
    <source>
        <dbReference type="ARBA" id="ARBA00022692"/>
    </source>
</evidence>
<feature type="transmembrane region" description="Helical" evidence="9">
    <location>
        <begin position="150"/>
        <end position="174"/>
    </location>
</feature>
<dbReference type="PANTHER" id="PTHR43562:SF2">
    <property type="entry name" value="SODIUM-HYDROGEN ANTIPORTER"/>
    <property type="match status" value="1"/>
</dbReference>